<dbReference type="InterPro" id="IPR041726">
    <property type="entry name" value="ACAD10_11_N"/>
</dbReference>
<organism evidence="2">
    <name type="scientific">freshwater metagenome</name>
    <dbReference type="NCBI Taxonomy" id="449393"/>
    <lineage>
        <taxon>unclassified sequences</taxon>
        <taxon>metagenomes</taxon>
        <taxon>ecological metagenomes</taxon>
    </lineage>
</organism>
<dbReference type="CDD" id="cd05154">
    <property type="entry name" value="ACAD10_11_N-like"/>
    <property type="match status" value="1"/>
</dbReference>
<dbReference type="InterPro" id="IPR002575">
    <property type="entry name" value="Aminoglycoside_PTrfase"/>
</dbReference>
<dbReference type="Gene3D" id="3.30.200.20">
    <property type="entry name" value="Phosphorylase Kinase, domain 1"/>
    <property type="match status" value="1"/>
</dbReference>
<sequence>MAGVVLPVQSQIDLVGLRNYLAGVLAEPLEGELSARLVPGGRSNPTFEISDQIKCWILRRPPFGLVLPTAHDMAREYRVLTALRGSPVPVPRTVAYCVDPDVIGAPFYLMEKLDGVTMRSNADTALMTKQEQGVLADGMTSTLAALHEVNPDEVGLTDFGKPHGFPERQVARWQKQWAAGHLEDRPQLDLLFDRLGGCVPKVLYPGIIHGDFKVDNLMVDAENRGRILGVLDWEMSTFGDTMADVGVFACFWDEEGRERNPVSAGTTAHQGFPSRDDALNQYANKRNIDLPNIDWYIILAYVKLAVILEQIHVRHVRGLTVGEGFDDTGAMVDVLIASACEWAAKTSVPGLKI</sequence>
<dbReference type="PANTHER" id="PTHR47829">
    <property type="entry name" value="HYDROLASE, PUTATIVE (AFU_ORTHOLOGUE AFUA_1G12880)-RELATED"/>
    <property type="match status" value="1"/>
</dbReference>
<accession>A0A6J6SYQ1</accession>
<dbReference type="InterPro" id="IPR052898">
    <property type="entry name" value="ACAD10-like"/>
</dbReference>
<dbReference type="EMBL" id="CAEZZA010000019">
    <property type="protein sequence ID" value="CAB4739319.1"/>
    <property type="molecule type" value="Genomic_DNA"/>
</dbReference>
<dbReference type="InterPro" id="IPR011009">
    <property type="entry name" value="Kinase-like_dom_sf"/>
</dbReference>
<evidence type="ECO:0000259" key="1">
    <source>
        <dbReference type="Pfam" id="PF01636"/>
    </source>
</evidence>
<reference evidence="2" key="1">
    <citation type="submission" date="2020-05" db="EMBL/GenBank/DDBJ databases">
        <authorList>
            <person name="Chiriac C."/>
            <person name="Salcher M."/>
            <person name="Ghai R."/>
            <person name="Kavagutti S V."/>
        </authorList>
    </citation>
    <scope>NUCLEOTIDE SEQUENCE</scope>
</reference>
<protein>
    <submittedName>
        <fullName evidence="2">Unannotated protein</fullName>
    </submittedName>
</protein>
<name>A0A6J6SYQ1_9ZZZZ</name>
<dbReference type="Pfam" id="PF01636">
    <property type="entry name" value="APH"/>
    <property type="match status" value="1"/>
</dbReference>
<evidence type="ECO:0000313" key="2">
    <source>
        <dbReference type="EMBL" id="CAB4739319.1"/>
    </source>
</evidence>
<dbReference type="AlphaFoldDB" id="A0A6J6SYQ1"/>
<feature type="domain" description="Aminoglycoside phosphotransferase" evidence="1">
    <location>
        <begin position="35"/>
        <end position="258"/>
    </location>
</feature>
<proteinExistence type="predicted"/>
<gene>
    <name evidence="2" type="ORF">UFOPK2809_00242</name>
</gene>
<dbReference type="Gene3D" id="3.90.1200.10">
    <property type="match status" value="1"/>
</dbReference>
<dbReference type="PANTHER" id="PTHR47829:SF1">
    <property type="entry name" value="HAD FAMILY PHOSPHATASE"/>
    <property type="match status" value="1"/>
</dbReference>
<dbReference type="SUPFAM" id="SSF56112">
    <property type="entry name" value="Protein kinase-like (PK-like)"/>
    <property type="match status" value="1"/>
</dbReference>